<evidence type="ECO:0000256" key="1">
    <source>
        <dbReference type="ARBA" id="ARBA00022538"/>
    </source>
</evidence>
<keyword evidence="1" id="KW-0813">Transport</keyword>
<dbReference type="GO" id="GO:0015079">
    <property type="term" value="F:potassium ion transmembrane transporter activity"/>
    <property type="evidence" value="ECO:0007669"/>
    <property type="project" value="InterPro"/>
</dbReference>
<accession>A0A7C1G3I1</accession>
<dbReference type="PANTHER" id="PTHR43833">
    <property type="entry name" value="POTASSIUM CHANNEL PROTEIN 2-RELATED-RELATED"/>
    <property type="match status" value="1"/>
</dbReference>
<sequence>MKIIIVGCGRVGAKLASDFAEEGHQVSVVDQRQTAFRRLPSGFRGQLVLGTGIDEDVLRNAGIQQADVFIAVTENDNTNIMAAQIAQVIYRVPKVILRIYDPDRAEIYRELGLTVICPTRTVAEMIEHAVRDQVVPTEPS</sequence>
<dbReference type="Gene3D" id="3.40.50.720">
    <property type="entry name" value="NAD(P)-binding Rossmann-like Domain"/>
    <property type="match status" value="1"/>
</dbReference>
<dbReference type="InterPro" id="IPR006036">
    <property type="entry name" value="K_uptake_TrkA"/>
</dbReference>
<dbReference type="PANTHER" id="PTHR43833:SF8">
    <property type="entry name" value="TRK SYSTEM POTASSIUM UPTAKE PROTEIN TRKA"/>
    <property type="match status" value="1"/>
</dbReference>
<feature type="domain" description="RCK N-terminal" evidence="3">
    <location>
        <begin position="1"/>
        <end position="124"/>
    </location>
</feature>
<evidence type="ECO:0000259" key="3">
    <source>
        <dbReference type="PROSITE" id="PS51201"/>
    </source>
</evidence>
<keyword evidence="1" id="KW-0633">Potassium transport</keyword>
<keyword evidence="1" id="KW-0406">Ion transport</keyword>
<protein>
    <submittedName>
        <fullName evidence="4">TrkA family potassium uptake protein</fullName>
    </submittedName>
</protein>
<dbReference type="SUPFAM" id="SSF51735">
    <property type="entry name" value="NAD(P)-binding Rossmann-fold domains"/>
    <property type="match status" value="1"/>
</dbReference>
<organism evidence="4">
    <name type="scientific">Thermomicrobium roseum</name>
    <dbReference type="NCBI Taxonomy" id="500"/>
    <lineage>
        <taxon>Bacteria</taxon>
        <taxon>Pseudomonadati</taxon>
        <taxon>Thermomicrobiota</taxon>
        <taxon>Thermomicrobia</taxon>
        <taxon>Thermomicrobiales</taxon>
        <taxon>Thermomicrobiaceae</taxon>
        <taxon>Thermomicrobium</taxon>
    </lineage>
</organism>
<dbReference type="EMBL" id="DSJL01000011">
    <property type="protein sequence ID" value="HEF65493.1"/>
    <property type="molecule type" value="Genomic_DNA"/>
</dbReference>
<dbReference type="AlphaFoldDB" id="A0A7C1G3I1"/>
<dbReference type="PROSITE" id="PS51201">
    <property type="entry name" value="RCK_N"/>
    <property type="match status" value="1"/>
</dbReference>
<dbReference type="InterPro" id="IPR003148">
    <property type="entry name" value="RCK_N"/>
</dbReference>
<dbReference type="InterPro" id="IPR050721">
    <property type="entry name" value="Trk_Ktr_HKT_K-transport"/>
</dbReference>
<proteinExistence type="predicted"/>
<reference evidence="4" key="1">
    <citation type="journal article" date="2020" name="mSystems">
        <title>Genome- and Community-Level Interaction Insights into Carbon Utilization and Element Cycling Functions of Hydrothermarchaeota in Hydrothermal Sediment.</title>
        <authorList>
            <person name="Zhou Z."/>
            <person name="Liu Y."/>
            <person name="Xu W."/>
            <person name="Pan J."/>
            <person name="Luo Z.H."/>
            <person name="Li M."/>
        </authorList>
    </citation>
    <scope>NUCLEOTIDE SEQUENCE [LARGE SCALE GENOMIC DNA]</scope>
    <source>
        <strain evidence="4">SpSt-222</strain>
    </source>
</reference>
<gene>
    <name evidence="4" type="ORF">ENP47_07850</name>
</gene>
<dbReference type="InterPro" id="IPR036291">
    <property type="entry name" value="NAD(P)-bd_dom_sf"/>
</dbReference>
<evidence type="ECO:0000256" key="2">
    <source>
        <dbReference type="ARBA" id="ARBA00022958"/>
    </source>
</evidence>
<dbReference type="GO" id="GO:0005886">
    <property type="term" value="C:plasma membrane"/>
    <property type="evidence" value="ECO:0007669"/>
    <property type="project" value="InterPro"/>
</dbReference>
<dbReference type="Pfam" id="PF02254">
    <property type="entry name" value="TrkA_N"/>
    <property type="match status" value="1"/>
</dbReference>
<evidence type="ECO:0000313" key="4">
    <source>
        <dbReference type="EMBL" id="HEF65493.1"/>
    </source>
</evidence>
<comment type="caution">
    <text evidence="4">The sequence shown here is derived from an EMBL/GenBank/DDBJ whole genome shotgun (WGS) entry which is preliminary data.</text>
</comment>
<keyword evidence="2" id="KW-0630">Potassium</keyword>
<name>A0A7C1G3I1_THERO</name>
<dbReference type="PRINTS" id="PR00335">
    <property type="entry name" value="KUPTAKETRKA"/>
</dbReference>